<evidence type="ECO:0000313" key="2">
    <source>
        <dbReference type="EMBL" id="ETO04627.1"/>
    </source>
</evidence>
<dbReference type="Pfam" id="PF02594">
    <property type="entry name" value="DUF167"/>
    <property type="match status" value="1"/>
</dbReference>
<comment type="similarity">
    <text evidence="1">Belongs to the UPF0235 family.</text>
</comment>
<dbReference type="GO" id="GO:0005737">
    <property type="term" value="C:cytoplasm"/>
    <property type="evidence" value="ECO:0007669"/>
    <property type="project" value="TreeGrafter"/>
</dbReference>
<keyword evidence="3" id="KW-1185">Reference proteome</keyword>
<dbReference type="SUPFAM" id="SSF69786">
    <property type="entry name" value="YggU-like"/>
    <property type="match status" value="1"/>
</dbReference>
<organism evidence="2 3">
    <name type="scientific">Reticulomyxa filosa</name>
    <dbReference type="NCBI Taxonomy" id="46433"/>
    <lineage>
        <taxon>Eukaryota</taxon>
        <taxon>Sar</taxon>
        <taxon>Rhizaria</taxon>
        <taxon>Retaria</taxon>
        <taxon>Foraminifera</taxon>
        <taxon>Monothalamids</taxon>
        <taxon>Reticulomyxidae</taxon>
        <taxon>Reticulomyxa</taxon>
    </lineage>
</organism>
<name>X6LU11_RETFI</name>
<comment type="caution">
    <text evidence="2">The sequence shown here is derived from an EMBL/GenBank/DDBJ whole genome shotgun (WGS) entry which is preliminary data.</text>
</comment>
<evidence type="ECO:0000256" key="1">
    <source>
        <dbReference type="ARBA" id="ARBA00010364"/>
    </source>
</evidence>
<proteinExistence type="inferred from homology"/>
<accession>X6LU11</accession>
<dbReference type="PANTHER" id="PTHR13420">
    <property type="entry name" value="UPF0235 PROTEIN C15ORF40"/>
    <property type="match status" value="1"/>
</dbReference>
<dbReference type="EMBL" id="ASPP01029127">
    <property type="protein sequence ID" value="ETO04627.1"/>
    <property type="molecule type" value="Genomic_DNA"/>
</dbReference>
<protein>
    <submittedName>
        <fullName evidence="2">Uncharacterized protein</fullName>
    </submittedName>
</protein>
<dbReference type="SMART" id="SM01152">
    <property type="entry name" value="DUF167"/>
    <property type="match status" value="1"/>
</dbReference>
<sequence length="201" mass="23035">MAIRAKDNERHTLDTSKVENEAQLKKLEDKFFKFTDWEYHNFEPNEKGGMKVVSDLLNKHQLSHHYNTLVNMNATIDYTHLNNSQNNEPKDQQNNTDTLKCIVANNNSSDDKSVCIQCRVTPNAKATEIAKIDKNDEWMEVRLNAKPKDGEANTELCRFIAEKFKVAKSNVSLKSGHKSRNKVVCIRDVTLQQVTKLLSLT</sequence>
<dbReference type="HAMAP" id="MF_00634">
    <property type="entry name" value="UPF0235"/>
    <property type="match status" value="1"/>
</dbReference>
<dbReference type="InterPro" id="IPR036591">
    <property type="entry name" value="YggU-like_sf"/>
</dbReference>
<dbReference type="AlphaFoldDB" id="X6LU11"/>
<reference evidence="2 3" key="1">
    <citation type="journal article" date="2013" name="Curr. Biol.">
        <title>The Genome of the Foraminiferan Reticulomyxa filosa.</title>
        <authorList>
            <person name="Glockner G."/>
            <person name="Hulsmann N."/>
            <person name="Schleicher M."/>
            <person name="Noegel A.A."/>
            <person name="Eichinger L."/>
            <person name="Gallinger C."/>
            <person name="Pawlowski J."/>
            <person name="Sierra R."/>
            <person name="Euteneuer U."/>
            <person name="Pillet L."/>
            <person name="Moustafa A."/>
            <person name="Platzer M."/>
            <person name="Groth M."/>
            <person name="Szafranski K."/>
            <person name="Schliwa M."/>
        </authorList>
    </citation>
    <scope>NUCLEOTIDE SEQUENCE [LARGE SCALE GENOMIC DNA]</scope>
</reference>
<gene>
    <name evidence="2" type="ORF">RFI_32772</name>
</gene>
<dbReference type="Proteomes" id="UP000023152">
    <property type="component" value="Unassembled WGS sequence"/>
</dbReference>
<dbReference type="InterPro" id="IPR003746">
    <property type="entry name" value="DUF167"/>
</dbReference>
<dbReference type="PANTHER" id="PTHR13420:SF7">
    <property type="entry name" value="UPF0235 PROTEIN C15ORF40"/>
    <property type="match status" value="1"/>
</dbReference>
<dbReference type="Gene3D" id="3.30.1200.10">
    <property type="entry name" value="YggU-like"/>
    <property type="match status" value="1"/>
</dbReference>
<dbReference type="NCBIfam" id="TIGR00251">
    <property type="entry name" value="DUF167 family protein"/>
    <property type="match status" value="1"/>
</dbReference>
<evidence type="ECO:0000313" key="3">
    <source>
        <dbReference type="Proteomes" id="UP000023152"/>
    </source>
</evidence>
<dbReference type="OrthoDB" id="244097at2759"/>